<accession>A0A1C3EDE9</accession>
<dbReference type="STRING" id="1841610.A6X21_22645"/>
<keyword evidence="7" id="KW-1185">Reference proteome</keyword>
<dbReference type="InterPro" id="IPR002201">
    <property type="entry name" value="Glyco_trans_9"/>
</dbReference>
<evidence type="ECO:0000256" key="1">
    <source>
        <dbReference type="ARBA" id="ARBA00022676"/>
    </source>
</evidence>
<proteinExistence type="inferred from homology"/>
<evidence type="ECO:0000256" key="2">
    <source>
        <dbReference type="ARBA" id="ARBA00022679"/>
    </source>
</evidence>
<dbReference type="GO" id="GO:0008713">
    <property type="term" value="F:ADP-heptose-lipopolysaccharide heptosyltransferase activity"/>
    <property type="evidence" value="ECO:0007669"/>
    <property type="project" value="UniProtKB-EC"/>
</dbReference>
<evidence type="ECO:0000313" key="7">
    <source>
        <dbReference type="Proteomes" id="UP000094828"/>
    </source>
</evidence>
<dbReference type="Gene3D" id="3.40.50.2000">
    <property type="entry name" value="Glycogen Phosphorylase B"/>
    <property type="match status" value="2"/>
</dbReference>
<organism evidence="6 7">
    <name type="scientific">Planctopirus hydrillae</name>
    <dbReference type="NCBI Taxonomy" id="1841610"/>
    <lineage>
        <taxon>Bacteria</taxon>
        <taxon>Pseudomonadati</taxon>
        <taxon>Planctomycetota</taxon>
        <taxon>Planctomycetia</taxon>
        <taxon>Planctomycetales</taxon>
        <taxon>Planctomycetaceae</taxon>
        <taxon>Planctopirus</taxon>
    </lineage>
</organism>
<dbReference type="EMBL" id="LYDR01000090">
    <property type="protein sequence ID" value="ODA31271.1"/>
    <property type="molecule type" value="Genomic_DNA"/>
</dbReference>
<evidence type="ECO:0000313" key="6">
    <source>
        <dbReference type="EMBL" id="ODA31271.1"/>
    </source>
</evidence>
<evidence type="ECO:0000256" key="4">
    <source>
        <dbReference type="ARBA" id="ARBA00044042"/>
    </source>
</evidence>
<sequence length="354" mass="38496">MKRAIFMPNWVGDALMATPALRALRSTFPGDEAVAILQPYVAEVLAGTGLVDRLILRSKTSKPLSESSPPVFSGWSLISQLRKERFDEAILFPNSLHSAWLGWASGAKKRIGLNRDGRGLLLTQRIPSNNKKIPHPAMEDYLQIVAAAGAVVPAPRQAQMELALTEPGQFAWKGFLAKESAISAAPGIVAFNTGGAFGAAKDWPTESFVELARKIINSTENAVVVLCGPAEKAKSLDIESRVNDPRVRSLGRESLSLSLTKSAIAGSKMLITTDSGPRHFAAALHVPHVVLFGPTHQAWSETWSPLSTSIQLTMPCGPCQQRVCPLGHHDCMRLLKVDFVWREIQRQLSQRNAA</sequence>
<dbReference type="PANTHER" id="PTHR30160">
    <property type="entry name" value="TETRAACYLDISACCHARIDE 4'-KINASE-RELATED"/>
    <property type="match status" value="1"/>
</dbReference>
<dbReference type="AlphaFoldDB" id="A0A1C3EDE9"/>
<keyword evidence="2 6" id="KW-0808">Transferase</keyword>
<dbReference type="EC" id="2.4.99.24" evidence="4"/>
<dbReference type="CDD" id="cd03789">
    <property type="entry name" value="GT9_LPS_heptosyltransferase"/>
    <property type="match status" value="1"/>
</dbReference>
<gene>
    <name evidence="6" type="ORF">A6X21_22645</name>
</gene>
<dbReference type="PANTHER" id="PTHR30160:SF7">
    <property type="entry name" value="ADP-HEPTOSE--LPS HEPTOSYLTRANSFERASE 2"/>
    <property type="match status" value="1"/>
</dbReference>
<dbReference type="InterPro" id="IPR051199">
    <property type="entry name" value="LPS_LOS_Heptosyltrfase"/>
</dbReference>
<dbReference type="SUPFAM" id="SSF53756">
    <property type="entry name" value="UDP-Glycosyltransferase/glycogen phosphorylase"/>
    <property type="match status" value="1"/>
</dbReference>
<dbReference type="GO" id="GO:0009244">
    <property type="term" value="P:lipopolysaccharide core region biosynthetic process"/>
    <property type="evidence" value="ECO:0007669"/>
    <property type="project" value="TreeGrafter"/>
</dbReference>
<dbReference type="InterPro" id="IPR011910">
    <property type="entry name" value="RfaF"/>
</dbReference>
<reference evidence="6 7" key="1">
    <citation type="submission" date="2016-05" db="EMBL/GenBank/DDBJ databases">
        <title>Genomic and physiological characterization of Planctopirus sp. isolated from fresh water lake.</title>
        <authorList>
            <person name="Subhash Y."/>
            <person name="Ramana C."/>
        </authorList>
    </citation>
    <scope>NUCLEOTIDE SEQUENCE [LARGE SCALE GENOMIC DNA]</scope>
    <source>
        <strain evidence="6 7">JC280</strain>
    </source>
</reference>
<comment type="catalytic activity">
    <reaction evidence="5">
        <text>an L-alpha-D-Hep-(1-&gt;5)-[alpha-Kdo-(2-&gt;4)]-alpha-Kdo-(2-&gt;6)-lipid A + ADP-L-glycero-beta-D-manno-heptose = an L-alpha-D-Hep-(1-&gt;3)-L-alpha-D-Hep-(1-&gt;5)-[alpha-Kdo-(2-&gt;4)]-alpha-Kdo-(2-&gt;6)-lipid A + ADP + H(+)</text>
        <dbReference type="Rhea" id="RHEA:74071"/>
        <dbReference type="ChEBI" id="CHEBI:15378"/>
        <dbReference type="ChEBI" id="CHEBI:61506"/>
        <dbReference type="ChEBI" id="CHEBI:193068"/>
        <dbReference type="ChEBI" id="CHEBI:193069"/>
        <dbReference type="ChEBI" id="CHEBI:456216"/>
        <dbReference type="EC" id="2.4.99.24"/>
    </reaction>
</comment>
<evidence type="ECO:0000256" key="3">
    <source>
        <dbReference type="ARBA" id="ARBA00043995"/>
    </source>
</evidence>
<name>A0A1C3EDE9_9PLAN</name>
<protein>
    <recommendedName>
        <fullName evidence="4">lipopolysaccharide heptosyltransferase II</fullName>
        <ecNumber evidence="4">2.4.99.24</ecNumber>
    </recommendedName>
</protein>
<dbReference type="Proteomes" id="UP000094828">
    <property type="component" value="Unassembled WGS sequence"/>
</dbReference>
<comment type="caution">
    <text evidence="6">The sequence shown here is derived from an EMBL/GenBank/DDBJ whole genome shotgun (WGS) entry which is preliminary data.</text>
</comment>
<dbReference type="GO" id="GO:0005829">
    <property type="term" value="C:cytosol"/>
    <property type="evidence" value="ECO:0007669"/>
    <property type="project" value="TreeGrafter"/>
</dbReference>
<comment type="similarity">
    <text evidence="3">Belongs to the glycosyltransferase 9 family.</text>
</comment>
<dbReference type="RefSeq" id="WP_068847888.1">
    <property type="nucleotide sequence ID" value="NZ_LYDR01000090.1"/>
</dbReference>
<dbReference type="NCBIfam" id="TIGR02195">
    <property type="entry name" value="heptsyl_trn_II"/>
    <property type="match status" value="1"/>
</dbReference>
<evidence type="ECO:0000256" key="5">
    <source>
        <dbReference type="ARBA" id="ARBA00047503"/>
    </source>
</evidence>
<dbReference type="Pfam" id="PF01075">
    <property type="entry name" value="Glyco_transf_9"/>
    <property type="match status" value="1"/>
</dbReference>
<dbReference type="OrthoDB" id="9768048at2"/>
<keyword evidence="1" id="KW-0328">Glycosyltransferase</keyword>